<dbReference type="AlphaFoldDB" id="A0A6I4W2F8"/>
<comment type="similarity">
    <text evidence="1">Belongs to the UPF0213 family.</text>
</comment>
<dbReference type="InterPro" id="IPR050190">
    <property type="entry name" value="UPF0213_domain"/>
</dbReference>
<evidence type="ECO:0000313" key="3">
    <source>
        <dbReference type="EMBL" id="MXQ54492.1"/>
    </source>
</evidence>
<proteinExistence type="inferred from homology"/>
<feature type="domain" description="GIY-YIG" evidence="2">
    <location>
        <begin position="1"/>
        <end position="75"/>
    </location>
</feature>
<comment type="caution">
    <text evidence="3">The sequence shown here is derived from an EMBL/GenBank/DDBJ whole genome shotgun (WGS) entry which is preliminary data.</text>
</comment>
<keyword evidence="4" id="KW-1185">Reference proteome</keyword>
<gene>
    <name evidence="3" type="ORF">GSM42_12365</name>
</gene>
<evidence type="ECO:0000313" key="4">
    <source>
        <dbReference type="Proteomes" id="UP000430692"/>
    </source>
</evidence>
<dbReference type="PROSITE" id="PS50164">
    <property type="entry name" value="GIY_YIG"/>
    <property type="match status" value="1"/>
</dbReference>
<dbReference type="Proteomes" id="UP000430692">
    <property type="component" value="Unassembled WGS sequence"/>
</dbReference>
<dbReference type="EMBL" id="WUUL01000008">
    <property type="protein sequence ID" value="MXQ54492.1"/>
    <property type="molecule type" value="Genomic_DNA"/>
</dbReference>
<dbReference type="Pfam" id="PF01541">
    <property type="entry name" value="GIY-YIG"/>
    <property type="match status" value="1"/>
</dbReference>
<dbReference type="PANTHER" id="PTHR34477">
    <property type="entry name" value="UPF0213 PROTEIN YHBQ"/>
    <property type="match status" value="1"/>
</dbReference>
<sequence>MYIVYILECSDRTYYTGITNKLEARLKQHQLGKASKYTRSRLPIKLVYQEPALDKSHALRRELEVKSWSRTKKQQLIQTYVGESQNE</sequence>
<evidence type="ECO:0000256" key="1">
    <source>
        <dbReference type="ARBA" id="ARBA00007435"/>
    </source>
</evidence>
<protein>
    <submittedName>
        <fullName evidence="3">GIY-YIG nuclease family protein</fullName>
    </submittedName>
</protein>
<dbReference type="SUPFAM" id="SSF82771">
    <property type="entry name" value="GIY-YIG endonuclease"/>
    <property type="match status" value="1"/>
</dbReference>
<organism evidence="3 4">
    <name type="scientific">Shimazuella alba</name>
    <dbReference type="NCBI Taxonomy" id="2690964"/>
    <lineage>
        <taxon>Bacteria</taxon>
        <taxon>Bacillati</taxon>
        <taxon>Bacillota</taxon>
        <taxon>Bacilli</taxon>
        <taxon>Bacillales</taxon>
        <taxon>Thermoactinomycetaceae</taxon>
        <taxon>Shimazuella</taxon>
    </lineage>
</organism>
<dbReference type="Gene3D" id="3.40.1440.10">
    <property type="entry name" value="GIY-YIG endonuclease"/>
    <property type="match status" value="1"/>
</dbReference>
<dbReference type="InterPro" id="IPR000305">
    <property type="entry name" value="GIY-YIG_endonuc"/>
</dbReference>
<evidence type="ECO:0000259" key="2">
    <source>
        <dbReference type="PROSITE" id="PS50164"/>
    </source>
</evidence>
<dbReference type="PANTHER" id="PTHR34477:SF1">
    <property type="entry name" value="UPF0213 PROTEIN YHBQ"/>
    <property type="match status" value="1"/>
</dbReference>
<dbReference type="RefSeq" id="WP_160801854.1">
    <property type="nucleotide sequence ID" value="NZ_WUUL01000008.1"/>
</dbReference>
<dbReference type="CDD" id="cd10456">
    <property type="entry name" value="GIY-YIG_UPF0213"/>
    <property type="match status" value="1"/>
</dbReference>
<accession>A0A6I4W2F8</accession>
<name>A0A6I4W2F8_9BACL</name>
<reference evidence="3 4" key="1">
    <citation type="submission" date="2019-12" db="EMBL/GenBank/DDBJ databases">
        <title>Whole-genome analyses of novel actinobacteria.</title>
        <authorList>
            <person name="Sahin N."/>
            <person name="Saygin H."/>
        </authorList>
    </citation>
    <scope>NUCLEOTIDE SEQUENCE [LARGE SCALE GENOMIC DNA]</scope>
    <source>
        <strain evidence="3 4">KC615</strain>
    </source>
</reference>
<dbReference type="InterPro" id="IPR035901">
    <property type="entry name" value="GIY-YIG_endonuc_sf"/>
</dbReference>